<dbReference type="EMBL" id="GL348715">
    <property type="protein sequence ID" value="EFH61360.1"/>
    <property type="molecule type" value="Genomic_DNA"/>
</dbReference>
<proteinExistence type="predicted"/>
<evidence type="ECO:0000256" key="1">
    <source>
        <dbReference type="SAM" id="SignalP"/>
    </source>
</evidence>
<dbReference type="Proteomes" id="UP000008694">
    <property type="component" value="Unassembled WGS sequence"/>
</dbReference>
<keyword evidence="3" id="KW-1185">Reference proteome</keyword>
<evidence type="ECO:0000313" key="3">
    <source>
        <dbReference type="Proteomes" id="UP000008694"/>
    </source>
</evidence>
<dbReference type="HOGENOM" id="CLU_3144734_0_0_1"/>
<evidence type="ECO:0000313" key="2">
    <source>
        <dbReference type="EMBL" id="EFH61360.1"/>
    </source>
</evidence>
<organism evidence="3">
    <name type="scientific">Arabidopsis lyrata subsp. lyrata</name>
    <name type="common">Lyre-leaved rock-cress</name>
    <dbReference type="NCBI Taxonomy" id="81972"/>
    <lineage>
        <taxon>Eukaryota</taxon>
        <taxon>Viridiplantae</taxon>
        <taxon>Streptophyta</taxon>
        <taxon>Embryophyta</taxon>
        <taxon>Tracheophyta</taxon>
        <taxon>Spermatophyta</taxon>
        <taxon>Magnoliopsida</taxon>
        <taxon>eudicotyledons</taxon>
        <taxon>Gunneridae</taxon>
        <taxon>Pentapetalae</taxon>
        <taxon>rosids</taxon>
        <taxon>malvids</taxon>
        <taxon>Brassicales</taxon>
        <taxon>Brassicaceae</taxon>
        <taxon>Camelineae</taxon>
        <taxon>Arabidopsis</taxon>
    </lineage>
</organism>
<protein>
    <submittedName>
        <fullName evidence="2">Predicted protein</fullName>
    </submittedName>
</protein>
<gene>
    <name evidence="2" type="ORF">ARALYDRAFT_897864</name>
</gene>
<reference evidence="3" key="1">
    <citation type="journal article" date="2011" name="Nat. Genet.">
        <title>The Arabidopsis lyrata genome sequence and the basis of rapid genome size change.</title>
        <authorList>
            <person name="Hu T.T."/>
            <person name="Pattyn P."/>
            <person name="Bakker E.G."/>
            <person name="Cao J."/>
            <person name="Cheng J.-F."/>
            <person name="Clark R.M."/>
            <person name="Fahlgren N."/>
            <person name="Fawcett J.A."/>
            <person name="Grimwood J."/>
            <person name="Gundlach H."/>
            <person name="Haberer G."/>
            <person name="Hollister J.D."/>
            <person name="Ossowski S."/>
            <person name="Ottilar R.P."/>
            <person name="Salamov A.A."/>
            <person name="Schneeberger K."/>
            <person name="Spannagl M."/>
            <person name="Wang X."/>
            <person name="Yang L."/>
            <person name="Nasrallah M.E."/>
            <person name="Bergelson J."/>
            <person name="Carrington J.C."/>
            <person name="Gaut B.S."/>
            <person name="Schmutz J."/>
            <person name="Mayer K.F.X."/>
            <person name="Van de Peer Y."/>
            <person name="Grigoriev I.V."/>
            <person name="Nordborg M."/>
            <person name="Weigel D."/>
            <person name="Guo Y.-L."/>
        </authorList>
    </citation>
    <scope>NUCLEOTIDE SEQUENCE [LARGE SCALE GENOMIC DNA]</scope>
    <source>
        <strain evidence="3">cv. MN47</strain>
    </source>
</reference>
<feature type="signal peptide" evidence="1">
    <location>
        <begin position="1"/>
        <end position="21"/>
    </location>
</feature>
<feature type="chain" id="PRO_5003101887" evidence="1">
    <location>
        <begin position="22"/>
        <end position="49"/>
    </location>
</feature>
<sequence>MFWPFIAGVAVTLLLVTKHTASFVEGSERSHCLMTPPSRRRHCDSGGRE</sequence>
<keyword evidence="1" id="KW-0732">Signal</keyword>
<dbReference type="AlphaFoldDB" id="D7L4W2"/>
<name>D7L4W2_ARALL</name>
<accession>D7L4W2</accession>
<dbReference type="Gramene" id="scaffold_301834.1">
    <property type="protein sequence ID" value="scaffold_301834.1"/>
    <property type="gene ID" value="scaffold_301834.1"/>
</dbReference>